<dbReference type="Pfam" id="PF13401">
    <property type="entry name" value="AAA_22"/>
    <property type="match status" value="1"/>
</dbReference>
<protein>
    <submittedName>
        <fullName evidence="3">DNA-binding transcriptional activator of the SARP family</fullName>
    </submittedName>
</protein>
<dbReference type="SMART" id="SM00028">
    <property type="entry name" value="TPR"/>
    <property type="match status" value="5"/>
</dbReference>
<proteinExistence type="predicted"/>
<dbReference type="InterPro" id="IPR011990">
    <property type="entry name" value="TPR-like_helical_dom_sf"/>
</dbReference>
<dbReference type="STRING" id="145854.GA0074692_3820"/>
<dbReference type="SUPFAM" id="SSF48452">
    <property type="entry name" value="TPR-like"/>
    <property type="match status" value="3"/>
</dbReference>
<reference evidence="4" key="1">
    <citation type="submission" date="2016-06" db="EMBL/GenBank/DDBJ databases">
        <authorList>
            <person name="Varghese N."/>
            <person name="Submissions Spin"/>
        </authorList>
    </citation>
    <scope>NUCLEOTIDE SEQUENCE [LARGE SCALE GENOMIC DNA]</scope>
    <source>
        <strain evidence="4">DSM 43817</strain>
    </source>
</reference>
<feature type="domain" description="Bacterial transcriptional activator" evidence="2">
    <location>
        <begin position="112"/>
        <end position="253"/>
    </location>
</feature>
<evidence type="ECO:0000313" key="4">
    <source>
        <dbReference type="Proteomes" id="UP000198959"/>
    </source>
</evidence>
<feature type="domain" description="AAA+ ATPase" evidence="1">
    <location>
        <begin position="307"/>
        <end position="457"/>
    </location>
</feature>
<dbReference type="InterPro" id="IPR027417">
    <property type="entry name" value="P-loop_NTPase"/>
</dbReference>
<dbReference type="InterPro" id="IPR019734">
    <property type="entry name" value="TPR_rpt"/>
</dbReference>
<dbReference type="SMART" id="SM01043">
    <property type="entry name" value="BTAD"/>
    <property type="match status" value="1"/>
</dbReference>
<dbReference type="InterPro" id="IPR016032">
    <property type="entry name" value="Sig_transdc_resp-reg_C-effctor"/>
</dbReference>
<dbReference type="SUPFAM" id="SSF52540">
    <property type="entry name" value="P-loop containing nucleoside triphosphate hydrolases"/>
    <property type="match status" value="1"/>
</dbReference>
<dbReference type="Gene3D" id="1.25.40.10">
    <property type="entry name" value="Tetratricopeptide repeat domain"/>
    <property type="match status" value="2"/>
</dbReference>
<dbReference type="Pfam" id="PF03704">
    <property type="entry name" value="BTAD"/>
    <property type="match status" value="1"/>
</dbReference>
<dbReference type="PANTHER" id="PTHR47691">
    <property type="entry name" value="REGULATOR-RELATED"/>
    <property type="match status" value="1"/>
</dbReference>
<sequence length="991" mass="108700">MPGTTLSVVGVPMEFSILGPTGLSVAGRSVPLGVAKQRGLLAVLLYHVGRPVRIELIVELLWENRPVDSCRPIIYALTSRLRAVLRSVGLSDVLVRAAGSRAYRLEIDPDLIDHHRFATLVTDARAAIGQARHEHGAALLDTAVGLWRDEPLAELRGVQAEQWRATIWDRLLDAYKMLGESELALGRHDRVLARLEPLLREHHLDETLARLWASALHAAGRGHEARAFVTAFRRRYRREMRAEPTVDLMLDSSAVGLPLSLGRGGGVRDTASVPSLTPRQLPYDVTDFTGRTELIAELDALAADDGGGRVIVLTGTPGVGKTALVTHWGRQRLDRFPDGQLYLDAEGYGPGPTVRPRQGLARFLNALGVPATAVPHDDDERRERYHQLLADRRMLVVIDNVLDSEQARQMLPRSDTCLTIICSRNALQRLTIRNGIRSLTVPPLPVADRRVLLGRIVDARRASTQPEAVATLARLSSGLPLALRVIGKHVKSRPRTSIGELARELSTRLFDYEGDDSDDGVLRSVFDWSVNALEPVTARLFLRLGLFPGSTVGPGAAAALLGAVEPTGAERLLGALVRAHLVDHDTLRRFRMHALLRLYAADRCRREEPTAERREALHRLLDWYLLSAANAVRLLEPQSPPVPDLPGPEATSVTPLPFASDAEAMRWCEAERTNLHAVVRTAAAEGFHRHAWQIAGTMHEVFDRYGQQDDVFEMLRTAVDAATADGHDKGRVGTLVNLGATHFAVYSYRPAAQAFTEALRLARECDFAEAERHCLHNLAAIHLRTGATGRAIGLFEQSLVACRDGGDAMGEAYTLYHLGETHRRLGRYDLAAWYHREALERWDRLGSLRGRSLALVRLAELHLDTGESEAAVARCRLVLDVAGRVSDEGVRCDALVTLADALARLGRRDEAVAQAIRASAVAEELDDSLRRSHALTILAEVYAAAGNNGPARLWLGAALEALGGDDDPERNAVRERLAAVARRLSGDQLSD</sequence>
<keyword evidence="4" id="KW-1185">Reference proteome</keyword>
<dbReference type="GO" id="GO:0003677">
    <property type="term" value="F:DNA binding"/>
    <property type="evidence" value="ECO:0007669"/>
    <property type="project" value="UniProtKB-KW"/>
</dbReference>
<dbReference type="EMBL" id="FMHW01000002">
    <property type="protein sequence ID" value="SCL34392.1"/>
    <property type="molecule type" value="Genomic_DNA"/>
</dbReference>
<dbReference type="GO" id="GO:0006355">
    <property type="term" value="P:regulation of DNA-templated transcription"/>
    <property type="evidence" value="ECO:0007669"/>
    <property type="project" value="InterPro"/>
</dbReference>
<dbReference type="AlphaFoldDB" id="A0A1C6SYK3"/>
<keyword evidence="3" id="KW-0238">DNA-binding</keyword>
<dbReference type="InterPro" id="IPR036388">
    <property type="entry name" value="WH-like_DNA-bd_sf"/>
</dbReference>
<evidence type="ECO:0000259" key="1">
    <source>
        <dbReference type="SMART" id="SM00382"/>
    </source>
</evidence>
<dbReference type="Gene3D" id="3.40.50.300">
    <property type="entry name" value="P-loop containing nucleotide triphosphate hydrolases"/>
    <property type="match status" value="1"/>
</dbReference>
<dbReference type="Gene3D" id="1.10.10.10">
    <property type="entry name" value="Winged helix-like DNA-binding domain superfamily/Winged helix DNA-binding domain"/>
    <property type="match status" value="1"/>
</dbReference>
<evidence type="ECO:0000259" key="2">
    <source>
        <dbReference type="SMART" id="SM01043"/>
    </source>
</evidence>
<dbReference type="PANTHER" id="PTHR47691:SF3">
    <property type="entry name" value="HTH-TYPE TRANSCRIPTIONAL REGULATOR RV0890C-RELATED"/>
    <property type="match status" value="1"/>
</dbReference>
<dbReference type="PRINTS" id="PR00364">
    <property type="entry name" value="DISEASERSIST"/>
</dbReference>
<dbReference type="InterPro" id="IPR005158">
    <property type="entry name" value="BTAD"/>
</dbReference>
<organism evidence="3 4">
    <name type="scientific">Micromonospora pallida</name>
    <dbReference type="NCBI Taxonomy" id="145854"/>
    <lineage>
        <taxon>Bacteria</taxon>
        <taxon>Bacillati</taxon>
        <taxon>Actinomycetota</taxon>
        <taxon>Actinomycetes</taxon>
        <taxon>Micromonosporales</taxon>
        <taxon>Micromonosporaceae</taxon>
        <taxon>Micromonospora</taxon>
    </lineage>
</organism>
<dbReference type="SMART" id="SM00382">
    <property type="entry name" value="AAA"/>
    <property type="match status" value="1"/>
</dbReference>
<dbReference type="Pfam" id="PF13176">
    <property type="entry name" value="TPR_7"/>
    <property type="match status" value="1"/>
</dbReference>
<evidence type="ECO:0000313" key="3">
    <source>
        <dbReference type="EMBL" id="SCL34392.1"/>
    </source>
</evidence>
<dbReference type="GO" id="GO:0016887">
    <property type="term" value="F:ATP hydrolysis activity"/>
    <property type="evidence" value="ECO:0007669"/>
    <property type="project" value="InterPro"/>
</dbReference>
<dbReference type="InterPro" id="IPR049945">
    <property type="entry name" value="AAA_22"/>
</dbReference>
<dbReference type="SUPFAM" id="SSF46894">
    <property type="entry name" value="C-terminal effector domain of the bipartite response regulators"/>
    <property type="match status" value="1"/>
</dbReference>
<gene>
    <name evidence="3" type="ORF">GA0074692_3820</name>
</gene>
<dbReference type="InterPro" id="IPR003593">
    <property type="entry name" value="AAA+_ATPase"/>
</dbReference>
<name>A0A1C6SYK3_9ACTN</name>
<dbReference type="Proteomes" id="UP000198959">
    <property type="component" value="Unassembled WGS sequence"/>
</dbReference>
<accession>A0A1C6SYK3</accession>